<dbReference type="Proteomes" id="UP001359485">
    <property type="component" value="Unassembled WGS sequence"/>
</dbReference>
<sequence length="82" mass="9220">MLRRVLLLGKRVVQWRQKKPSEKQNDEDELQLPTFRGPFPLVRHRLMATSGELPGPQQGVPSFKLDKLLGPLGDKNMVSTGG</sequence>
<keyword evidence="2" id="KW-1185">Reference proteome</keyword>
<gene>
    <name evidence="1" type="ORF">RUM44_003064</name>
</gene>
<evidence type="ECO:0000313" key="2">
    <source>
        <dbReference type="Proteomes" id="UP001359485"/>
    </source>
</evidence>
<protein>
    <submittedName>
        <fullName evidence="1">Uncharacterized protein</fullName>
    </submittedName>
</protein>
<name>A0ABR1AYY3_POLSC</name>
<organism evidence="1 2">
    <name type="scientific">Polyplax serrata</name>
    <name type="common">Common mouse louse</name>
    <dbReference type="NCBI Taxonomy" id="468196"/>
    <lineage>
        <taxon>Eukaryota</taxon>
        <taxon>Metazoa</taxon>
        <taxon>Ecdysozoa</taxon>
        <taxon>Arthropoda</taxon>
        <taxon>Hexapoda</taxon>
        <taxon>Insecta</taxon>
        <taxon>Pterygota</taxon>
        <taxon>Neoptera</taxon>
        <taxon>Paraneoptera</taxon>
        <taxon>Psocodea</taxon>
        <taxon>Troctomorpha</taxon>
        <taxon>Phthiraptera</taxon>
        <taxon>Anoplura</taxon>
        <taxon>Polyplacidae</taxon>
        <taxon>Polyplax</taxon>
    </lineage>
</organism>
<reference evidence="1 2" key="1">
    <citation type="submission" date="2023-09" db="EMBL/GenBank/DDBJ databases">
        <title>Genomes of two closely related lineages of the louse Polyplax serrata with different host specificities.</title>
        <authorList>
            <person name="Martinu J."/>
            <person name="Tarabai H."/>
            <person name="Stefka J."/>
            <person name="Hypsa V."/>
        </authorList>
    </citation>
    <scope>NUCLEOTIDE SEQUENCE [LARGE SCALE GENOMIC DNA]</scope>
    <source>
        <strain evidence="1">98ZLc_SE</strain>
    </source>
</reference>
<proteinExistence type="predicted"/>
<dbReference type="EMBL" id="JAWJWF010000007">
    <property type="protein sequence ID" value="KAK6630894.1"/>
    <property type="molecule type" value="Genomic_DNA"/>
</dbReference>
<accession>A0ABR1AYY3</accession>
<evidence type="ECO:0000313" key="1">
    <source>
        <dbReference type="EMBL" id="KAK6630894.1"/>
    </source>
</evidence>
<comment type="caution">
    <text evidence="1">The sequence shown here is derived from an EMBL/GenBank/DDBJ whole genome shotgun (WGS) entry which is preliminary data.</text>
</comment>